<gene>
    <name evidence="2" type="ORF">XENORESO_001414</name>
</gene>
<feature type="signal peptide" evidence="1">
    <location>
        <begin position="1"/>
        <end position="20"/>
    </location>
</feature>
<organism evidence="2 3">
    <name type="scientific">Xenotaenia resolanae</name>
    <dbReference type="NCBI Taxonomy" id="208358"/>
    <lineage>
        <taxon>Eukaryota</taxon>
        <taxon>Metazoa</taxon>
        <taxon>Chordata</taxon>
        <taxon>Craniata</taxon>
        <taxon>Vertebrata</taxon>
        <taxon>Euteleostomi</taxon>
        <taxon>Actinopterygii</taxon>
        <taxon>Neopterygii</taxon>
        <taxon>Teleostei</taxon>
        <taxon>Neoteleostei</taxon>
        <taxon>Acanthomorphata</taxon>
        <taxon>Ovalentaria</taxon>
        <taxon>Atherinomorphae</taxon>
        <taxon>Cyprinodontiformes</taxon>
        <taxon>Goodeidae</taxon>
        <taxon>Xenotaenia</taxon>
    </lineage>
</organism>
<dbReference type="Proteomes" id="UP001444071">
    <property type="component" value="Unassembled WGS sequence"/>
</dbReference>
<keyword evidence="3" id="KW-1185">Reference proteome</keyword>
<proteinExistence type="predicted"/>
<protein>
    <submittedName>
        <fullName evidence="2">Uncharacterized protein</fullName>
    </submittedName>
</protein>
<evidence type="ECO:0000256" key="1">
    <source>
        <dbReference type="SAM" id="SignalP"/>
    </source>
</evidence>
<accession>A0ABV0WHY1</accession>
<name>A0ABV0WHY1_9TELE</name>
<evidence type="ECO:0000313" key="2">
    <source>
        <dbReference type="EMBL" id="MEQ2269216.1"/>
    </source>
</evidence>
<keyword evidence="1" id="KW-0732">Signal</keyword>
<comment type="caution">
    <text evidence="2">The sequence shown here is derived from an EMBL/GenBank/DDBJ whole genome shotgun (WGS) entry which is preliminary data.</text>
</comment>
<dbReference type="EMBL" id="JAHRIM010051286">
    <property type="protein sequence ID" value="MEQ2269216.1"/>
    <property type="molecule type" value="Genomic_DNA"/>
</dbReference>
<evidence type="ECO:0000313" key="3">
    <source>
        <dbReference type="Proteomes" id="UP001444071"/>
    </source>
</evidence>
<feature type="chain" id="PRO_5045885612" evidence="1">
    <location>
        <begin position="21"/>
        <end position="122"/>
    </location>
</feature>
<sequence>MFNGLILVIMIIMSFTILEGKRKKPDEYKILAPLEPISTRIITVALKRMPYMDKDLRDLLDHCSILPPGLANRPILAQTAVVLTKSPSKIGTFLALAQIFWICDGDSTAQVFGEKCYSCMTL</sequence>
<reference evidence="2 3" key="1">
    <citation type="submission" date="2021-06" db="EMBL/GenBank/DDBJ databases">
        <authorList>
            <person name="Palmer J.M."/>
        </authorList>
    </citation>
    <scope>NUCLEOTIDE SEQUENCE [LARGE SCALE GENOMIC DNA]</scope>
    <source>
        <strain evidence="2 3">XR_2019</strain>
        <tissue evidence="2">Muscle</tissue>
    </source>
</reference>